<dbReference type="InterPro" id="IPR019844">
    <property type="entry name" value="CSD_CS"/>
</dbReference>
<dbReference type="PANTHER" id="PTHR46565:SF20">
    <property type="entry name" value="COLD SHOCK DOMAIN-CONTAINING PROTEIN 4"/>
    <property type="match status" value="1"/>
</dbReference>
<dbReference type="PANTHER" id="PTHR46565">
    <property type="entry name" value="COLD SHOCK DOMAIN PROTEIN 2"/>
    <property type="match status" value="1"/>
</dbReference>
<comment type="caution">
    <text evidence="2">The sequence shown here is derived from an EMBL/GenBank/DDBJ whole genome shotgun (WGS) entry which is preliminary data.</text>
</comment>
<gene>
    <name evidence="2" type="ORF">TrLO_g8494</name>
</gene>
<dbReference type="Pfam" id="PF00313">
    <property type="entry name" value="CSD"/>
    <property type="match status" value="1"/>
</dbReference>
<dbReference type="SUPFAM" id="SSF50249">
    <property type="entry name" value="Nucleic acid-binding proteins"/>
    <property type="match status" value="1"/>
</dbReference>
<dbReference type="CDD" id="cd04458">
    <property type="entry name" value="CSP_CDS"/>
    <property type="match status" value="1"/>
</dbReference>
<organism evidence="2 3">
    <name type="scientific">Triparma laevis f. longispina</name>
    <dbReference type="NCBI Taxonomy" id="1714387"/>
    <lineage>
        <taxon>Eukaryota</taxon>
        <taxon>Sar</taxon>
        <taxon>Stramenopiles</taxon>
        <taxon>Ochrophyta</taxon>
        <taxon>Bolidophyceae</taxon>
        <taxon>Parmales</taxon>
        <taxon>Triparmaceae</taxon>
        <taxon>Triparma</taxon>
    </lineage>
</organism>
<sequence length="591" mass="66190">MWTCPICSNKNYLFRSTCNRKSPLCSTPRPPFITTNKYHLDNISYYTNDRRADALLIYIYDQDTTSWKESLDIEIFEKIFKGLATIESLSLSSSPSPIPRDQRLKNLSTSLTLHLKHLPKDLPPTPSQISSLVHSLSVLNLKLIYVLNKFTEDVERWMREGSTQDVALAAFGMQNFGRHHRDHNSPLKKIIHTFFNSVDAHFPSHGLGVLQHLDIPSLCSLTHSFGSILIPCPNINALIADNVIADKIVKEARSSYHYCNAIQGLTELKHLEGVEGLIDAIERKESEWEIRDLPNLTKYLAGAAFTQTSTTSKLNSYLINSSNSSTLKLIASNPHLPSLSLTLKSIQALPSLDPKILKRISSHLNSNPIAKNIVQNSSLETLLPIISATDPTLAPNLYLKICSYSPPMIKKPRKWPKNVSASEGKQIGQVKRFDVIKGFGFLTPLSGGEDVFVHKSSVSGSAKSGKTLMEGEEVEFAIENDDDNFNPKAVGVCGPNGEAVQGVTSSVSSSSVEPLIRFVEIIVFKTKNSPYQREYLRLLFKGVVKEIDWIVENSDEEQKNRFVKAYEVRRSTHNQESKMNEFARLHNNNKI</sequence>
<proteinExistence type="predicted"/>
<feature type="domain" description="CSD" evidence="1">
    <location>
        <begin position="425"/>
        <end position="494"/>
    </location>
</feature>
<dbReference type="PRINTS" id="PR00050">
    <property type="entry name" value="COLDSHOCK"/>
</dbReference>
<name>A0A9W7C107_9STRA</name>
<protein>
    <recommendedName>
        <fullName evidence="1">CSD domain-containing protein</fullName>
    </recommendedName>
</protein>
<dbReference type="Gene3D" id="2.40.50.140">
    <property type="entry name" value="Nucleic acid-binding proteins"/>
    <property type="match status" value="1"/>
</dbReference>
<dbReference type="PROSITE" id="PS00352">
    <property type="entry name" value="CSD_1"/>
    <property type="match status" value="1"/>
</dbReference>
<dbReference type="InterPro" id="IPR002059">
    <property type="entry name" value="CSP_DNA-bd"/>
</dbReference>
<keyword evidence="3" id="KW-1185">Reference proteome</keyword>
<dbReference type="GO" id="GO:0003676">
    <property type="term" value="F:nucleic acid binding"/>
    <property type="evidence" value="ECO:0007669"/>
    <property type="project" value="InterPro"/>
</dbReference>
<dbReference type="InterPro" id="IPR011129">
    <property type="entry name" value="CSD"/>
</dbReference>
<dbReference type="Proteomes" id="UP001165122">
    <property type="component" value="Unassembled WGS sequence"/>
</dbReference>
<evidence type="ECO:0000313" key="2">
    <source>
        <dbReference type="EMBL" id="GMI00665.1"/>
    </source>
</evidence>
<evidence type="ECO:0000259" key="1">
    <source>
        <dbReference type="PROSITE" id="PS51857"/>
    </source>
</evidence>
<evidence type="ECO:0000313" key="3">
    <source>
        <dbReference type="Proteomes" id="UP001165122"/>
    </source>
</evidence>
<dbReference type="SMART" id="SM00357">
    <property type="entry name" value="CSP"/>
    <property type="match status" value="1"/>
</dbReference>
<dbReference type="AlphaFoldDB" id="A0A9W7C107"/>
<dbReference type="InterPro" id="IPR012340">
    <property type="entry name" value="NA-bd_OB-fold"/>
</dbReference>
<dbReference type="PROSITE" id="PS51857">
    <property type="entry name" value="CSD_2"/>
    <property type="match status" value="1"/>
</dbReference>
<dbReference type="OrthoDB" id="422005at2759"/>
<reference evidence="3" key="1">
    <citation type="journal article" date="2023" name="Commun. Biol.">
        <title>Genome analysis of Parmales, the sister group of diatoms, reveals the evolutionary specialization of diatoms from phago-mixotrophs to photoautotrophs.</title>
        <authorList>
            <person name="Ban H."/>
            <person name="Sato S."/>
            <person name="Yoshikawa S."/>
            <person name="Yamada K."/>
            <person name="Nakamura Y."/>
            <person name="Ichinomiya M."/>
            <person name="Sato N."/>
            <person name="Blanc-Mathieu R."/>
            <person name="Endo H."/>
            <person name="Kuwata A."/>
            <person name="Ogata H."/>
        </authorList>
    </citation>
    <scope>NUCLEOTIDE SEQUENCE [LARGE SCALE GENOMIC DNA]</scope>
    <source>
        <strain evidence="3">NIES 3700</strain>
    </source>
</reference>
<dbReference type="EMBL" id="BRXW01000025">
    <property type="protein sequence ID" value="GMI00665.1"/>
    <property type="molecule type" value="Genomic_DNA"/>
</dbReference>
<accession>A0A9W7C107</accession>